<dbReference type="EMBL" id="CP089982">
    <property type="protein sequence ID" value="WXA90116.1"/>
    <property type="molecule type" value="Genomic_DNA"/>
</dbReference>
<proteinExistence type="predicted"/>
<dbReference type="RefSeq" id="WP_394840729.1">
    <property type="nucleotide sequence ID" value="NZ_CP089982.1"/>
</dbReference>
<keyword evidence="2" id="KW-1185">Reference proteome</keyword>
<evidence type="ECO:0000313" key="2">
    <source>
        <dbReference type="Proteomes" id="UP001379533"/>
    </source>
</evidence>
<dbReference type="Proteomes" id="UP001379533">
    <property type="component" value="Chromosome"/>
</dbReference>
<evidence type="ECO:0000313" key="1">
    <source>
        <dbReference type="EMBL" id="WXA90116.1"/>
    </source>
</evidence>
<protein>
    <submittedName>
        <fullName evidence="1">Uncharacterized protein</fullName>
    </submittedName>
</protein>
<name>A0ABZ2JUR1_9BACT</name>
<accession>A0ABZ2JUR1</accession>
<reference evidence="1 2" key="1">
    <citation type="submission" date="2021-12" db="EMBL/GenBank/DDBJ databases">
        <title>Discovery of the Pendulisporaceae a myxobacterial family with distinct sporulation behavior and unique specialized metabolism.</title>
        <authorList>
            <person name="Garcia R."/>
            <person name="Popoff A."/>
            <person name="Bader C.D."/>
            <person name="Loehr J."/>
            <person name="Walesch S."/>
            <person name="Walt C."/>
            <person name="Boldt J."/>
            <person name="Bunk B."/>
            <person name="Haeckl F.J.F.P.J."/>
            <person name="Gunesch A.P."/>
            <person name="Birkelbach J."/>
            <person name="Nuebel U."/>
            <person name="Pietschmann T."/>
            <person name="Bach T."/>
            <person name="Mueller R."/>
        </authorList>
    </citation>
    <scope>NUCLEOTIDE SEQUENCE [LARGE SCALE GENOMIC DNA]</scope>
    <source>
        <strain evidence="1 2">MSr12523</strain>
    </source>
</reference>
<organism evidence="1 2">
    <name type="scientific">Pendulispora brunnea</name>
    <dbReference type="NCBI Taxonomy" id="2905690"/>
    <lineage>
        <taxon>Bacteria</taxon>
        <taxon>Pseudomonadati</taxon>
        <taxon>Myxococcota</taxon>
        <taxon>Myxococcia</taxon>
        <taxon>Myxococcales</taxon>
        <taxon>Sorangiineae</taxon>
        <taxon>Pendulisporaceae</taxon>
        <taxon>Pendulispora</taxon>
    </lineage>
</organism>
<gene>
    <name evidence="1" type="ORF">LZC95_27105</name>
</gene>
<sequence>MIVSITHDRIDRVRRFTPRQVVREIWSMGVRVAHGQCAPAIRSATSAPKPEGMAAIERLLQRLLFHDVSLKVNQ</sequence>